<feature type="domain" description="ATP-grasp" evidence="2">
    <location>
        <begin position="123"/>
        <end position="316"/>
    </location>
</feature>
<dbReference type="Proteomes" id="UP000597507">
    <property type="component" value="Unassembled WGS sequence"/>
</dbReference>
<dbReference type="InterPro" id="IPR011761">
    <property type="entry name" value="ATP-grasp"/>
</dbReference>
<gene>
    <name evidence="3" type="ORF">GCM10010964_05770</name>
</gene>
<dbReference type="EMBL" id="BMKS01000002">
    <property type="protein sequence ID" value="GGG20403.1"/>
    <property type="molecule type" value="Genomic_DNA"/>
</dbReference>
<proteinExistence type="predicted"/>
<dbReference type="GO" id="GO:0005524">
    <property type="term" value="F:ATP binding"/>
    <property type="evidence" value="ECO:0007669"/>
    <property type="project" value="UniProtKB-UniRule"/>
</dbReference>
<evidence type="ECO:0000313" key="4">
    <source>
        <dbReference type="Proteomes" id="UP000597507"/>
    </source>
</evidence>
<protein>
    <recommendedName>
        <fullName evidence="2">ATP-grasp domain-containing protein</fullName>
    </recommendedName>
</protein>
<comment type="caution">
    <text evidence="3">The sequence shown here is derived from an EMBL/GenBank/DDBJ whole genome shotgun (WGS) entry which is preliminary data.</text>
</comment>
<keyword evidence="4" id="KW-1185">Reference proteome</keyword>
<dbReference type="SUPFAM" id="SSF56059">
    <property type="entry name" value="Glutathione synthetase ATP-binding domain-like"/>
    <property type="match status" value="1"/>
</dbReference>
<name>A0A8J3ECA0_9PROT</name>
<dbReference type="Gene3D" id="3.30.470.20">
    <property type="entry name" value="ATP-grasp fold, B domain"/>
    <property type="match status" value="1"/>
</dbReference>
<evidence type="ECO:0000313" key="3">
    <source>
        <dbReference type="EMBL" id="GGG20403.1"/>
    </source>
</evidence>
<keyword evidence="1" id="KW-0067">ATP-binding</keyword>
<organism evidence="3 4">
    <name type="scientific">Caldovatus sediminis</name>
    <dbReference type="NCBI Taxonomy" id="2041189"/>
    <lineage>
        <taxon>Bacteria</taxon>
        <taxon>Pseudomonadati</taxon>
        <taxon>Pseudomonadota</taxon>
        <taxon>Alphaproteobacteria</taxon>
        <taxon>Acetobacterales</taxon>
        <taxon>Roseomonadaceae</taxon>
        <taxon>Caldovatus</taxon>
    </lineage>
</organism>
<sequence>MSERRRDAVPLACVLGDMELVRPLGLAGIRCAVAAGPAGGPALHSRFARPALRWDGAGGDEEGLLGALIGFATAQAEPPVLFYQEDSHLLLVSRHRERLAEAFRFVVPAAALVEDLVDKGRFQALAERLGLPVPATRRIRPGAGTLPDDLGLRFPVIVKPLRRDDGWFAVGGAGKALRADDPAALRALWPRLAGAETDLLVQEMVPGPETRIESYHVYVDAQGGIAAEFTGRKIRTLPIELGHSTALTITAADDVAGLGRDIVRTLGLRGVAKLDFKRAPDGGLHLLEVNPRFNLWHHLGAVAGVNLPALVHADLTGLPRPAVPPRARAGVSWCRPAQDWRAAKACGLSRLAWLSWALRCEAKATMSWDDPMPWLRGVAWPYLRGRLAQRFRRPRAREEPPPHRAEAKA</sequence>
<reference evidence="3 4" key="1">
    <citation type="journal article" date="2014" name="Int. J. Syst. Evol. Microbiol.">
        <title>Complete genome sequence of Corynebacterium casei LMG S-19264T (=DSM 44701T), isolated from a smear-ripened cheese.</title>
        <authorList>
            <consortium name="US DOE Joint Genome Institute (JGI-PGF)"/>
            <person name="Walter F."/>
            <person name="Albersmeier A."/>
            <person name="Kalinowski J."/>
            <person name="Ruckert C."/>
        </authorList>
    </citation>
    <scope>NUCLEOTIDE SEQUENCE [LARGE SCALE GENOMIC DNA]</scope>
    <source>
        <strain evidence="3 4">CGMCC 1.16330</strain>
    </source>
</reference>
<evidence type="ECO:0000256" key="1">
    <source>
        <dbReference type="PROSITE-ProRule" id="PRU00409"/>
    </source>
</evidence>
<keyword evidence="1" id="KW-0547">Nucleotide-binding</keyword>
<dbReference type="GO" id="GO:0046872">
    <property type="term" value="F:metal ion binding"/>
    <property type="evidence" value="ECO:0007669"/>
    <property type="project" value="InterPro"/>
</dbReference>
<dbReference type="AlphaFoldDB" id="A0A8J3ECA0"/>
<dbReference type="PROSITE" id="PS50975">
    <property type="entry name" value="ATP_GRASP"/>
    <property type="match status" value="1"/>
</dbReference>
<dbReference type="Pfam" id="PF15632">
    <property type="entry name" value="ATPgrasp_Ter"/>
    <property type="match status" value="1"/>
</dbReference>
<dbReference type="RefSeq" id="WP_188898312.1">
    <property type="nucleotide sequence ID" value="NZ_BMKS01000002.1"/>
</dbReference>
<accession>A0A8J3ECA0</accession>
<evidence type="ECO:0000259" key="2">
    <source>
        <dbReference type="PROSITE" id="PS50975"/>
    </source>
</evidence>